<feature type="transmembrane region" description="Helical" evidence="2">
    <location>
        <begin position="255"/>
        <end position="272"/>
    </location>
</feature>
<dbReference type="PANTHER" id="PTHR38434:SF1">
    <property type="entry name" value="BLL2549 PROTEIN"/>
    <property type="match status" value="1"/>
</dbReference>
<feature type="transmembrane region" description="Helical" evidence="2">
    <location>
        <begin position="671"/>
        <end position="689"/>
    </location>
</feature>
<feature type="transmembrane region" description="Helical" evidence="2">
    <location>
        <begin position="385"/>
        <end position="401"/>
    </location>
</feature>
<keyword evidence="2" id="KW-0812">Transmembrane</keyword>
<dbReference type="Pfam" id="PF10101">
    <property type="entry name" value="DUF2339"/>
    <property type="match status" value="1"/>
</dbReference>
<proteinExistence type="predicted"/>
<feature type="transmembrane region" description="Helical" evidence="2">
    <location>
        <begin position="308"/>
        <end position="327"/>
    </location>
</feature>
<feature type="transmembrane region" description="Helical" evidence="2">
    <location>
        <begin position="572"/>
        <end position="591"/>
    </location>
</feature>
<feature type="transmembrane region" description="Helical" evidence="2">
    <location>
        <begin position="91"/>
        <end position="113"/>
    </location>
</feature>
<feature type="transmembrane region" description="Helical" evidence="2">
    <location>
        <begin position="413"/>
        <end position="432"/>
    </location>
</feature>
<accession>A0ABU0TF78</accession>
<organism evidence="3 4">
    <name type="scientific">Chryseobacterium camelliae</name>
    <dbReference type="NCBI Taxonomy" id="1265445"/>
    <lineage>
        <taxon>Bacteria</taxon>
        <taxon>Pseudomonadati</taxon>
        <taxon>Bacteroidota</taxon>
        <taxon>Flavobacteriia</taxon>
        <taxon>Flavobacteriales</taxon>
        <taxon>Weeksellaceae</taxon>
        <taxon>Chryseobacterium group</taxon>
        <taxon>Chryseobacterium</taxon>
    </lineage>
</organism>
<feature type="transmembrane region" description="Helical" evidence="2">
    <location>
        <begin position="474"/>
        <end position="494"/>
    </location>
</feature>
<sequence>MNYIFFIILIVILFILYRMNQKINRLDNEIRKIKNQSAGAPINSEPLPGMPEKPTAQKALQESPKAQPVMPDDDNDQFKDRTSWLSQLSEFFAQNALTVIGIFTLVLGIGYFIKYAIDNNWIGETARISIGFIAGLVIIGIGYPLRKNYPIFSSVITGGGISVLYFTVTIAFRDYHFFSQQAAFSITCLITLLSIAFSYAYKSETLSVFSLLGGFAAPLMISTGQSNYLFLFSYITILNIGMLIIVLLRNWSHAGWISFILTYCYLFYWTASKTETDSIYFYILSYFVFYAYGLQGYLKGRKLCATDILMLVFLNFFSITGLVYTFNKLHLEPVVIFPLIFALCNLLLALREHKAKRSGISYSVFTALSISLITVAAALQLNTHLITSVWAIEATLLLFILKKSGHTVFRNAFYILFPLVLIAQTATWAQYFEKQNLPVIFNPVFFTSCVTILSTAINLFMIRKKTATEEAAYSLPEIILSAALYCLIYATLLFELLYHTSTQPLTVINSIAAIYTVYYIFILLLCSKIFKINSFTQTLLKYLLLILCIEHTSVNGSFLVDNILHHTLPGSFYFLYALYLIPFTYTLWSFLSKKRADRTRFDYRISSFALVVIISLEIGHLYILGNTESWFQKDILQKHYIILYLPIIWMLLASAFIYTGIKRDWIELRKIGFFLTGITIVKLYIYDVWQMDHVSRIIAFIILGIILLFSSFIFQRLKIIISTLIKDKEKEEIRNNKEIQ</sequence>
<gene>
    <name evidence="3" type="ORF">QE404_000804</name>
</gene>
<feature type="transmembrane region" description="Helical" evidence="2">
    <location>
        <begin position="444"/>
        <end position="462"/>
    </location>
</feature>
<feature type="transmembrane region" description="Helical" evidence="2">
    <location>
        <begin position="603"/>
        <end position="625"/>
    </location>
</feature>
<feature type="transmembrane region" description="Helical" evidence="2">
    <location>
        <begin position="640"/>
        <end position="659"/>
    </location>
</feature>
<dbReference type="EMBL" id="JAUTAL010000001">
    <property type="protein sequence ID" value="MDQ1095657.1"/>
    <property type="molecule type" value="Genomic_DNA"/>
</dbReference>
<feature type="transmembrane region" description="Helical" evidence="2">
    <location>
        <begin position="182"/>
        <end position="201"/>
    </location>
</feature>
<keyword evidence="2" id="KW-1133">Transmembrane helix</keyword>
<keyword evidence="4" id="KW-1185">Reference proteome</keyword>
<feature type="transmembrane region" description="Helical" evidence="2">
    <location>
        <begin position="278"/>
        <end position="296"/>
    </location>
</feature>
<dbReference type="Proteomes" id="UP001225072">
    <property type="component" value="Unassembled WGS sequence"/>
</dbReference>
<feature type="transmembrane region" description="Helical" evidence="2">
    <location>
        <begin position="506"/>
        <end position="527"/>
    </location>
</feature>
<keyword evidence="2" id="KW-0472">Membrane</keyword>
<name>A0ABU0TF78_9FLAO</name>
<dbReference type="PANTHER" id="PTHR38434">
    <property type="entry name" value="BLL2549 PROTEIN"/>
    <property type="match status" value="1"/>
</dbReference>
<feature type="transmembrane region" description="Helical" evidence="2">
    <location>
        <begin position="151"/>
        <end position="170"/>
    </location>
</feature>
<dbReference type="InterPro" id="IPR019286">
    <property type="entry name" value="DUF2339_TM"/>
</dbReference>
<feature type="transmembrane region" description="Helical" evidence="2">
    <location>
        <begin position="333"/>
        <end position="350"/>
    </location>
</feature>
<evidence type="ECO:0000313" key="3">
    <source>
        <dbReference type="EMBL" id="MDQ1095657.1"/>
    </source>
</evidence>
<dbReference type="RefSeq" id="WP_307446768.1">
    <property type="nucleotide sequence ID" value="NZ_JAUTAL010000001.1"/>
</dbReference>
<evidence type="ECO:0000313" key="4">
    <source>
        <dbReference type="Proteomes" id="UP001225072"/>
    </source>
</evidence>
<evidence type="ECO:0000256" key="1">
    <source>
        <dbReference type="SAM" id="MobiDB-lite"/>
    </source>
</evidence>
<protein>
    <submittedName>
        <fullName evidence="3">Membrane protein</fullName>
    </submittedName>
</protein>
<feature type="transmembrane region" description="Helical" evidence="2">
    <location>
        <begin position="228"/>
        <end position="248"/>
    </location>
</feature>
<comment type="caution">
    <text evidence="3">The sequence shown here is derived from an EMBL/GenBank/DDBJ whole genome shotgun (WGS) entry which is preliminary data.</text>
</comment>
<feature type="region of interest" description="Disordered" evidence="1">
    <location>
        <begin position="39"/>
        <end position="73"/>
    </location>
</feature>
<feature type="transmembrane region" description="Helical" evidence="2">
    <location>
        <begin position="125"/>
        <end position="145"/>
    </location>
</feature>
<feature type="transmembrane region" description="Helical" evidence="2">
    <location>
        <begin position="695"/>
        <end position="714"/>
    </location>
</feature>
<feature type="transmembrane region" description="Helical" evidence="2">
    <location>
        <begin position="539"/>
        <end position="560"/>
    </location>
</feature>
<reference evidence="3 4" key="1">
    <citation type="submission" date="2023-07" db="EMBL/GenBank/DDBJ databases">
        <title>Functional and genomic diversity of the sorghum phyllosphere microbiome.</title>
        <authorList>
            <person name="Shade A."/>
        </authorList>
    </citation>
    <scope>NUCLEOTIDE SEQUENCE [LARGE SCALE GENOMIC DNA]</scope>
    <source>
        <strain evidence="3 4">SORGH_AS_1064</strain>
    </source>
</reference>
<evidence type="ECO:0000256" key="2">
    <source>
        <dbReference type="SAM" id="Phobius"/>
    </source>
</evidence>
<feature type="transmembrane region" description="Helical" evidence="2">
    <location>
        <begin position="362"/>
        <end position="379"/>
    </location>
</feature>